<proteinExistence type="predicted"/>
<gene>
    <name evidence="1" type="ORF">SBAD_LOCUS10624</name>
</gene>
<evidence type="ECO:0000313" key="2">
    <source>
        <dbReference type="Proteomes" id="UP000270296"/>
    </source>
</evidence>
<evidence type="ECO:0000313" key="1">
    <source>
        <dbReference type="EMBL" id="VDP33332.1"/>
    </source>
</evidence>
<protein>
    <submittedName>
        <fullName evidence="1 3">Uncharacterized protein</fullName>
    </submittedName>
</protein>
<accession>A0A183J425</accession>
<keyword evidence="2" id="KW-1185">Reference proteome</keyword>
<dbReference type="EMBL" id="UZAM01014333">
    <property type="protein sequence ID" value="VDP33332.1"/>
    <property type="molecule type" value="Genomic_DNA"/>
</dbReference>
<reference evidence="3" key="1">
    <citation type="submission" date="2016-06" db="UniProtKB">
        <authorList>
            <consortium name="WormBaseParasite"/>
        </authorList>
    </citation>
    <scope>IDENTIFICATION</scope>
</reference>
<sequence length="144" mass="16076">MCQTTDSSRACGTSCSKSCQSSNVISIAASRQGSRAMRNEKMRNGCPELFVNVDESLRWQWHFGYGKKKDKCEPNTLKTTKLFLCAVDERRRIGGESDGHAISKLLSTTRAEHWSTRLDAVSDPFVKAIDREGGSGGERWTRAR</sequence>
<evidence type="ECO:0000313" key="3">
    <source>
        <dbReference type="WBParaSite" id="SBAD_0001099301-mRNA-1"/>
    </source>
</evidence>
<organism evidence="3">
    <name type="scientific">Soboliphyme baturini</name>
    <dbReference type="NCBI Taxonomy" id="241478"/>
    <lineage>
        <taxon>Eukaryota</taxon>
        <taxon>Metazoa</taxon>
        <taxon>Ecdysozoa</taxon>
        <taxon>Nematoda</taxon>
        <taxon>Enoplea</taxon>
        <taxon>Dorylaimia</taxon>
        <taxon>Dioctophymatida</taxon>
        <taxon>Dioctophymatoidea</taxon>
        <taxon>Soboliphymatidae</taxon>
        <taxon>Soboliphyme</taxon>
    </lineage>
</organism>
<dbReference type="AlphaFoldDB" id="A0A183J425"/>
<dbReference type="WBParaSite" id="SBAD_0001099301-mRNA-1">
    <property type="protein sequence ID" value="SBAD_0001099301-mRNA-1"/>
    <property type="gene ID" value="SBAD_0001099301"/>
</dbReference>
<name>A0A183J425_9BILA</name>
<dbReference type="Proteomes" id="UP000270296">
    <property type="component" value="Unassembled WGS sequence"/>
</dbReference>
<reference evidence="1 2" key="2">
    <citation type="submission" date="2018-11" db="EMBL/GenBank/DDBJ databases">
        <authorList>
            <consortium name="Pathogen Informatics"/>
        </authorList>
    </citation>
    <scope>NUCLEOTIDE SEQUENCE [LARGE SCALE GENOMIC DNA]</scope>
</reference>